<evidence type="ECO:0000313" key="4">
    <source>
        <dbReference type="EMBL" id="CUQ67518.1"/>
    </source>
</evidence>
<protein>
    <submittedName>
        <fullName evidence="4">Putative Vitamin B12 import system, periplasmic binding protein BtuF</fullName>
    </submittedName>
</protein>
<gene>
    <name evidence="4" type="ORF">NITINOP_2546</name>
</gene>
<dbReference type="InterPro" id="IPR002491">
    <property type="entry name" value="ABC_transptr_periplasmic_BD"/>
</dbReference>
<name>A0A0S4KWH2_9BACT</name>
<sequence>MKRRGQSSRSCRKALRIFCVGTSWRRPNPSWFRFWRTIGLSVVLAVSLEETGLANTQGELSGMKRRPQGILTGMPFMTHVSSRSFVDDAGRKFHLASSPRRLVSLAPSITEMLFAIGAGDLVVGVTPFCDFPPEAARKPKVGYGSPNVESLVALQPDLVLAPQEFVKPDLVATLDHLRIPIFFLAGRTVDGVLTQIQTLGRMVNREAEAAALVMELRQRITAVKQRVQGQPPVRVLYVLNSEPLITVGPGSFIDQLIGLAGGLNAAAKSIMPYPRLSIETVLLEDPEVLLFPVGPHAEIPDDQRRAWQRWTGLSAIKHQRLHPISGDLLNRPGPRIVEGLERLAEILHPPASAPSEPPEPRSSGGS</sequence>
<dbReference type="NCBIfam" id="NF038402">
    <property type="entry name" value="TroA_like"/>
    <property type="match status" value="1"/>
</dbReference>
<accession>A0A0S4KWH2</accession>
<evidence type="ECO:0000256" key="2">
    <source>
        <dbReference type="SAM" id="MobiDB-lite"/>
    </source>
</evidence>
<dbReference type="PANTHER" id="PTHR30535:SF34">
    <property type="entry name" value="MOLYBDATE-BINDING PROTEIN MOLA"/>
    <property type="match status" value="1"/>
</dbReference>
<organism evidence="4 5">
    <name type="scientific">Candidatus Nitrospira inopinata</name>
    <dbReference type="NCBI Taxonomy" id="1715989"/>
    <lineage>
        <taxon>Bacteria</taxon>
        <taxon>Pseudomonadati</taxon>
        <taxon>Nitrospirota</taxon>
        <taxon>Nitrospiria</taxon>
        <taxon>Nitrospirales</taxon>
        <taxon>Nitrospiraceae</taxon>
        <taxon>Nitrospira</taxon>
    </lineage>
</organism>
<dbReference type="Gene3D" id="3.40.50.1980">
    <property type="entry name" value="Nitrogenase molybdenum iron protein domain"/>
    <property type="match status" value="2"/>
</dbReference>
<feature type="region of interest" description="Disordered" evidence="2">
    <location>
        <begin position="347"/>
        <end position="366"/>
    </location>
</feature>
<dbReference type="Pfam" id="PF01497">
    <property type="entry name" value="Peripla_BP_2"/>
    <property type="match status" value="1"/>
</dbReference>
<evidence type="ECO:0000259" key="3">
    <source>
        <dbReference type="PROSITE" id="PS50983"/>
    </source>
</evidence>
<feature type="domain" description="Fe/B12 periplasmic-binding" evidence="3">
    <location>
        <begin position="101"/>
        <end position="351"/>
    </location>
</feature>
<dbReference type="PANTHER" id="PTHR30535">
    <property type="entry name" value="VITAMIN B12-BINDING PROTEIN"/>
    <property type="match status" value="1"/>
</dbReference>
<evidence type="ECO:0000313" key="5">
    <source>
        <dbReference type="Proteomes" id="UP000066284"/>
    </source>
</evidence>
<dbReference type="Proteomes" id="UP000066284">
    <property type="component" value="Chromosome 1"/>
</dbReference>
<dbReference type="PROSITE" id="PS50983">
    <property type="entry name" value="FE_B12_PBP"/>
    <property type="match status" value="1"/>
</dbReference>
<dbReference type="CDD" id="cd01144">
    <property type="entry name" value="BtuF"/>
    <property type="match status" value="1"/>
</dbReference>
<reference evidence="5" key="1">
    <citation type="submission" date="2015-09" db="EMBL/GenBank/DDBJ databases">
        <authorList>
            <person name="Daims H."/>
        </authorList>
    </citation>
    <scope>NUCLEOTIDE SEQUENCE [LARGE SCALE GENOMIC DNA]</scope>
</reference>
<keyword evidence="5" id="KW-1185">Reference proteome</keyword>
<proteinExistence type="predicted"/>
<dbReference type="InterPro" id="IPR054828">
    <property type="entry name" value="Vit_B12_bind_prot"/>
</dbReference>
<dbReference type="AlphaFoldDB" id="A0A0S4KWH2"/>
<dbReference type="EMBL" id="LN885086">
    <property type="protein sequence ID" value="CUQ67518.1"/>
    <property type="molecule type" value="Genomic_DNA"/>
</dbReference>
<keyword evidence="1" id="KW-0732">Signal</keyword>
<dbReference type="GO" id="GO:0071281">
    <property type="term" value="P:cellular response to iron ion"/>
    <property type="evidence" value="ECO:0007669"/>
    <property type="project" value="TreeGrafter"/>
</dbReference>
<dbReference type="SUPFAM" id="SSF53807">
    <property type="entry name" value="Helical backbone' metal receptor"/>
    <property type="match status" value="1"/>
</dbReference>
<dbReference type="STRING" id="1715989.NITINOP_2546"/>
<dbReference type="InterPro" id="IPR050902">
    <property type="entry name" value="ABC_Transporter_SBP"/>
</dbReference>
<dbReference type="KEGG" id="nio:NITINOP_2546"/>
<evidence type="ECO:0000256" key="1">
    <source>
        <dbReference type="ARBA" id="ARBA00022729"/>
    </source>
</evidence>